<dbReference type="OrthoDB" id="39856at10239"/>
<dbReference type="EMBL" id="GU323318">
    <property type="protein sequence ID" value="ADB81560.1"/>
    <property type="molecule type" value="Genomic_DNA"/>
</dbReference>
<gene>
    <name evidence="1" type="ORF">CC31p064</name>
</gene>
<evidence type="ECO:0000313" key="1">
    <source>
        <dbReference type="EMBL" id="ADB81560.1"/>
    </source>
</evidence>
<keyword evidence="2" id="KW-1185">Reference proteome</keyword>
<dbReference type="RefSeq" id="YP_004009922.1">
    <property type="nucleotide sequence ID" value="NC_014662.1"/>
</dbReference>
<evidence type="ECO:0000313" key="2">
    <source>
        <dbReference type="Proteomes" id="UP000008725"/>
    </source>
</evidence>
<accession>E5DI75</accession>
<organism evidence="1 2">
    <name type="scientific">Enterobacter phage CC31</name>
    <dbReference type="NCBI Taxonomy" id="709484"/>
    <lineage>
        <taxon>Viruses</taxon>
        <taxon>Duplodnaviria</taxon>
        <taxon>Heunggongvirae</taxon>
        <taxon>Uroviricota</taxon>
        <taxon>Caudoviricetes</taxon>
        <taxon>Pantevenvirales</taxon>
        <taxon>Straboviridae</taxon>
        <taxon>Tevenvirinae</taxon>
        <taxon>Karamvirus</taxon>
        <taxon>Karamvirus cc31</taxon>
    </lineage>
</organism>
<protein>
    <submittedName>
        <fullName evidence="1">Uncharacterized protein</fullName>
    </submittedName>
</protein>
<sequence length="88" mass="9960">MITLKKKVTVELGVFIRSESRGQERMNIEINNVEVVLRGRSCMTEVSISAARHRPSSITNAIYALISDIEKDEAAELTRAIYEYVKNC</sequence>
<reference evidence="1 2" key="1">
    <citation type="journal article" date="2010" name="Virol. J.">
        <title>Genomes of the T4-related bacteriophages as windows on microbial genome evolution.</title>
        <authorList>
            <person name="Petrov V.M."/>
            <person name="Ratnayaka S."/>
            <person name="Nolan J.M."/>
            <person name="Miller E.S."/>
            <person name="Karam J.D."/>
        </authorList>
    </citation>
    <scope>NUCLEOTIDE SEQUENCE [LARGE SCALE GENOMIC DNA]</scope>
</reference>
<dbReference type="Proteomes" id="UP000008725">
    <property type="component" value="Segment"/>
</dbReference>
<dbReference type="KEGG" id="vg:9926210"/>
<name>E5DI75_9CAUD</name>
<dbReference type="GeneID" id="9926210"/>
<proteinExistence type="predicted"/>